<evidence type="ECO:0000256" key="1">
    <source>
        <dbReference type="SAM" id="MobiDB-lite"/>
    </source>
</evidence>
<feature type="region of interest" description="Disordered" evidence="1">
    <location>
        <begin position="600"/>
        <end position="619"/>
    </location>
</feature>
<name>A0A165ZZM3_9AGAM</name>
<feature type="region of interest" description="Disordered" evidence="1">
    <location>
        <begin position="641"/>
        <end position="684"/>
    </location>
</feature>
<evidence type="ECO:0000313" key="3">
    <source>
        <dbReference type="EMBL" id="KZP11096.1"/>
    </source>
</evidence>
<protein>
    <recommendedName>
        <fullName evidence="2">HAUS augmin-like complex subunit 6 N-terminal domain-containing protein</fullName>
    </recommendedName>
</protein>
<keyword evidence="4" id="KW-1185">Reference proteome</keyword>
<reference evidence="3 4" key="1">
    <citation type="journal article" date="2016" name="Mol. Biol. Evol.">
        <title>Comparative Genomics of Early-Diverging Mushroom-Forming Fungi Provides Insights into the Origins of Lignocellulose Decay Capabilities.</title>
        <authorList>
            <person name="Nagy L.G."/>
            <person name="Riley R."/>
            <person name="Tritt A."/>
            <person name="Adam C."/>
            <person name="Daum C."/>
            <person name="Floudas D."/>
            <person name="Sun H."/>
            <person name="Yadav J.S."/>
            <person name="Pangilinan J."/>
            <person name="Larsson K.H."/>
            <person name="Matsuura K."/>
            <person name="Barry K."/>
            <person name="Labutti K."/>
            <person name="Kuo R."/>
            <person name="Ohm R.A."/>
            <person name="Bhattacharya S.S."/>
            <person name="Shirouzu T."/>
            <person name="Yoshinaga Y."/>
            <person name="Martin F.M."/>
            <person name="Grigoriev I.V."/>
            <person name="Hibbett D.S."/>
        </authorList>
    </citation>
    <scope>NUCLEOTIDE SEQUENCE [LARGE SCALE GENOMIC DNA]</scope>
    <source>
        <strain evidence="3 4">CBS 109695</strain>
    </source>
</reference>
<dbReference type="Pfam" id="PF14661">
    <property type="entry name" value="HAUS6_N"/>
    <property type="match status" value="1"/>
</dbReference>
<accession>A0A165ZZM3</accession>
<feature type="domain" description="HAUS augmin-like complex subunit 6 N-terminal" evidence="2">
    <location>
        <begin position="141"/>
        <end position="232"/>
    </location>
</feature>
<dbReference type="InterPro" id="IPR028163">
    <property type="entry name" value="HAUS_6_N"/>
</dbReference>
<feature type="compositionally biased region" description="Acidic residues" evidence="1">
    <location>
        <begin position="733"/>
        <end position="753"/>
    </location>
</feature>
<evidence type="ECO:0000313" key="4">
    <source>
        <dbReference type="Proteomes" id="UP000076532"/>
    </source>
</evidence>
<gene>
    <name evidence="3" type="ORF">FIBSPDRAFT_962537</name>
</gene>
<feature type="compositionally biased region" description="Low complexity" evidence="1">
    <location>
        <begin position="655"/>
        <end position="677"/>
    </location>
</feature>
<organism evidence="3 4">
    <name type="scientific">Athelia psychrophila</name>
    <dbReference type="NCBI Taxonomy" id="1759441"/>
    <lineage>
        <taxon>Eukaryota</taxon>
        <taxon>Fungi</taxon>
        <taxon>Dikarya</taxon>
        <taxon>Basidiomycota</taxon>
        <taxon>Agaricomycotina</taxon>
        <taxon>Agaricomycetes</taxon>
        <taxon>Agaricomycetidae</taxon>
        <taxon>Atheliales</taxon>
        <taxon>Atheliaceae</taxon>
        <taxon>Athelia</taxon>
    </lineage>
</organism>
<dbReference type="AlphaFoldDB" id="A0A165ZZM3"/>
<sequence>MSDIPALPQLPLPLLQLIHLHLLEYPLANNPEYDQSLFDPTARGLRDRTKSMEDACFFLVGKVEGRREAAKPILPTYPCSSPAETTAFRTSLAKYLETLRHTALYPKQLNSSSSQSQIRAKGKAAETVAEDEIVQAWWWKDVVVRKSLLEECSGERFERMLLAFSTHALLKYISSNPGASSNNPITLDNATNHIQAQRRVYVSTLTAYQEKRNGWELSASLLSQKADSLQTLRDRLSEDSHAAPSVYGPLATDKLLGLASSKEHDLILSQWSDEDKQRALDTLIQLAGFAKSTPDPIPSLSSDPAHIEPAPKLPNGISIQPLPIAAAHHPASLKALRAPVFASKKSTRASSSGGARTKSYAGITLSAEVKAGENLQVALGDALGRARRAGEEMRAQLGVLRADGLERATHRPLDLWDPSQGRLPELDLHKHPSPELTASVGLADRLASMPATVQSRVAQIRESLPQYPPVPVPAKAAAALPELRLGISQNSEFALQLAPAPRPPSPSPAADSAGDEPGTPRRLATSTPPLSVKPRSAHARRFLNAHAHHRTPLAGAGLVQNLKGRVEFIVASSGGLRKPRGSTRKSMSVRKSIAFAKSRPSMFGPVGASDGDRSDGGFEDDVGQIVQSVQDESTSFEAYATPKGVRLLSPHKSQSRSSPFRSAQQQQQSPFAFNSASGTPRPRPSFKIVERLSLASLPSPGDAMRSGEYGEYGEDLMETQYGDALGQDGEWTDEEYEDEDEDEDGDEGGDDLDMSGVHEGHSVALRDILLQAADMTQFDFDLLGTDGDGSGLESLAEASFAWE</sequence>
<proteinExistence type="predicted"/>
<dbReference type="OrthoDB" id="5575722at2759"/>
<feature type="region of interest" description="Disordered" evidence="1">
    <location>
        <begin position="733"/>
        <end position="757"/>
    </location>
</feature>
<feature type="region of interest" description="Disordered" evidence="1">
    <location>
        <begin position="497"/>
        <end position="535"/>
    </location>
</feature>
<dbReference type="Proteomes" id="UP000076532">
    <property type="component" value="Unassembled WGS sequence"/>
</dbReference>
<evidence type="ECO:0000259" key="2">
    <source>
        <dbReference type="Pfam" id="PF14661"/>
    </source>
</evidence>
<dbReference type="EMBL" id="KV417668">
    <property type="protein sequence ID" value="KZP11096.1"/>
    <property type="molecule type" value="Genomic_DNA"/>
</dbReference>